<name>A0AAV4G2R2_9GAST</name>
<evidence type="ECO:0000256" key="1">
    <source>
        <dbReference type="SAM" id="MobiDB-lite"/>
    </source>
</evidence>
<evidence type="ECO:0000313" key="3">
    <source>
        <dbReference type="Proteomes" id="UP000762676"/>
    </source>
</evidence>
<evidence type="ECO:0000313" key="2">
    <source>
        <dbReference type="EMBL" id="GFR79218.1"/>
    </source>
</evidence>
<dbReference type="Proteomes" id="UP000762676">
    <property type="component" value="Unassembled WGS sequence"/>
</dbReference>
<keyword evidence="3" id="KW-1185">Reference proteome</keyword>
<gene>
    <name evidence="2" type="ORF">ElyMa_004014800</name>
</gene>
<accession>A0AAV4G2R2</accession>
<sequence length="85" mass="9117">MVILMMIKKGHCEIKIKISRRKRSKITSITNDHGGSEIRVTRSGDDEDNGSDDGSDDRGSCSGASHSAFGLGNRNLGLVGETLLN</sequence>
<protein>
    <submittedName>
        <fullName evidence="2">Uncharacterized protein</fullName>
    </submittedName>
</protein>
<feature type="compositionally biased region" description="Basic and acidic residues" evidence="1">
    <location>
        <begin position="34"/>
        <end position="44"/>
    </location>
</feature>
<feature type="region of interest" description="Disordered" evidence="1">
    <location>
        <begin position="25"/>
        <end position="73"/>
    </location>
</feature>
<organism evidence="2 3">
    <name type="scientific">Elysia marginata</name>
    <dbReference type="NCBI Taxonomy" id="1093978"/>
    <lineage>
        <taxon>Eukaryota</taxon>
        <taxon>Metazoa</taxon>
        <taxon>Spiralia</taxon>
        <taxon>Lophotrochozoa</taxon>
        <taxon>Mollusca</taxon>
        <taxon>Gastropoda</taxon>
        <taxon>Heterobranchia</taxon>
        <taxon>Euthyneura</taxon>
        <taxon>Panpulmonata</taxon>
        <taxon>Sacoglossa</taxon>
        <taxon>Placobranchoidea</taxon>
        <taxon>Plakobranchidae</taxon>
        <taxon>Elysia</taxon>
    </lineage>
</organism>
<dbReference type="AlphaFoldDB" id="A0AAV4G2R2"/>
<comment type="caution">
    <text evidence="2">The sequence shown here is derived from an EMBL/GenBank/DDBJ whole genome shotgun (WGS) entry which is preliminary data.</text>
</comment>
<dbReference type="EMBL" id="BMAT01008162">
    <property type="protein sequence ID" value="GFR79218.1"/>
    <property type="molecule type" value="Genomic_DNA"/>
</dbReference>
<feature type="compositionally biased region" description="Acidic residues" evidence="1">
    <location>
        <begin position="45"/>
        <end position="55"/>
    </location>
</feature>
<proteinExistence type="predicted"/>
<reference evidence="2 3" key="1">
    <citation type="journal article" date="2021" name="Elife">
        <title>Chloroplast acquisition without the gene transfer in kleptoplastic sea slugs, Plakobranchus ocellatus.</title>
        <authorList>
            <person name="Maeda T."/>
            <person name="Takahashi S."/>
            <person name="Yoshida T."/>
            <person name="Shimamura S."/>
            <person name="Takaki Y."/>
            <person name="Nagai Y."/>
            <person name="Toyoda A."/>
            <person name="Suzuki Y."/>
            <person name="Arimoto A."/>
            <person name="Ishii H."/>
            <person name="Satoh N."/>
            <person name="Nishiyama T."/>
            <person name="Hasebe M."/>
            <person name="Maruyama T."/>
            <person name="Minagawa J."/>
            <person name="Obokata J."/>
            <person name="Shigenobu S."/>
        </authorList>
    </citation>
    <scope>NUCLEOTIDE SEQUENCE [LARGE SCALE GENOMIC DNA]</scope>
</reference>